<evidence type="ECO:0000256" key="2">
    <source>
        <dbReference type="ARBA" id="ARBA00022737"/>
    </source>
</evidence>
<dbReference type="PANTHER" id="PTHR22850">
    <property type="entry name" value="WD40 REPEAT FAMILY"/>
    <property type="match status" value="1"/>
</dbReference>
<dbReference type="AlphaFoldDB" id="A0AAD2ECJ6"/>
<gene>
    <name evidence="4" type="ORF">FPE_LOCUS31793</name>
</gene>
<dbReference type="InterPro" id="IPR036322">
    <property type="entry name" value="WD40_repeat_dom_sf"/>
</dbReference>
<dbReference type="SMART" id="SM00320">
    <property type="entry name" value="WD40"/>
    <property type="match status" value="2"/>
</dbReference>
<proteinExistence type="predicted"/>
<keyword evidence="1" id="KW-0853">WD repeat</keyword>
<organism evidence="4 5">
    <name type="scientific">Fraxinus pennsylvanica</name>
    <dbReference type="NCBI Taxonomy" id="56036"/>
    <lineage>
        <taxon>Eukaryota</taxon>
        <taxon>Viridiplantae</taxon>
        <taxon>Streptophyta</taxon>
        <taxon>Embryophyta</taxon>
        <taxon>Tracheophyta</taxon>
        <taxon>Spermatophyta</taxon>
        <taxon>Magnoliopsida</taxon>
        <taxon>eudicotyledons</taxon>
        <taxon>Gunneridae</taxon>
        <taxon>Pentapetalae</taxon>
        <taxon>asterids</taxon>
        <taxon>lamiids</taxon>
        <taxon>Lamiales</taxon>
        <taxon>Oleaceae</taxon>
        <taxon>Oleeae</taxon>
        <taxon>Fraxinus</taxon>
    </lineage>
</organism>
<keyword evidence="5" id="KW-1185">Reference proteome</keyword>
<dbReference type="SUPFAM" id="SSF50978">
    <property type="entry name" value="WD40 repeat-like"/>
    <property type="match status" value="1"/>
</dbReference>
<dbReference type="InterPro" id="IPR001680">
    <property type="entry name" value="WD40_rpt"/>
</dbReference>
<dbReference type="InterPro" id="IPR050459">
    <property type="entry name" value="WD_repeat_RBAP46/RBAP48/MSI1"/>
</dbReference>
<dbReference type="EMBL" id="OU503055">
    <property type="protein sequence ID" value="CAI9784363.1"/>
    <property type="molecule type" value="Genomic_DNA"/>
</dbReference>
<keyword evidence="2" id="KW-0677">Repeat</keyword>
<dbReference type="Proteomes" id="UP000834106">
    <property type="component" value="Chromosome 20"/>
</dbReference>
<protein>
    <submittedName>
        <fullName evidence="4">Uncharacterized protein</fullName>
    </submittedName>
</protein>
<dbReference type="InterPro" id="IPR015943">
    <property type="entry name" value="WD40/YVTN_repeat-like_dom_sf"/>
</dbReference>
<evidence type="ECO:0000256" key="1">
    <source>
        <dbReference type="ARBA" id="ARBA00022574"/>
    </source>
</evidence>
<accession>A0AAD2ECJ6</accession>
<reference evidence="4" key="1">
    <citation type="submission" date="2023-05" db="EMBL/GenBank/DDBJ databases">
        <authorList>
            <person name="Huff M."/>
        </authorList>
    </citation>
    <scope>NUCLEOTIDE SEQUENCE</scope>
</reference>
<feature type="region of interest" description="Disordered" evidence="3">
    <location>
        <begin position="13"/>
        <end position="32"/>
    </location>
</feature>
<evidence type="ECO:0000256" key="3">
    <source>
        <dbReference type="SAM" id="MobiDB-lite"/>
    </source>
</evidence>
<sequence length="138" mass="14849">MTISLLWQQIRGAAKSPGSKGGAVNGKPSNSPTIRARGIFQRHIDTVEDVQFCPSSAQEFCSIGDDSCPVLWDAKTGSAPVVKVEKAHNADLHCVDWNPNDVNLMGDIPVVGNRSSVFGSAAEDGILNIWDYGKVWSH</sequence>
<dbReference type="Gene3D" id="2.130.10.10">
    <property type="entry name" value="YVTN repeat-like/Quinoprotein amine dehydrogenase"/>
    <property type="match status" value="1"/>
</dbReference>
<evidence type="ECO:0000313" key="4">
    <source>
        <dbReference type="EMBL" id="CAI9784363.1"/>
    </source>
</evidence>
<evidence type="ECO:0000313" key="5">
    <source>
        <dbReference type="Proteomes" id="UP000834106"/>
    </source>
</evidence>
<name>A0AAD2ECJ6_9LAMI</name>